<reference evidence="1" key="1">
    <citation type="submission" date="2021-06" db="EMBL/GenBank/DDBJ databases">
        <authorList>
            <person name="Kallberg Y."/>
            <person name="Tangrot J."/>
            <person name="Rosling A."/>
        </authorList>
    </citation>
    <scope>NUCLEOTIDE SEQUENCE</scope>
    <source>
        <strain evidence="1">CL356</strain>
    </source>
</reference>
<evidence type="ECO:0000313" key="2">
    <source>
        <dbReference type="Proteomes" id="UP000789525"/>
    </source>
</evidence>
<proteinExistence type="predicted"/>
<keyword evidence="2" id="KW-1185">Reference proteome</keyword>
<accession>A0ACA9QK32</accession>
<gene>
    <name evidence="1" type="ORF">ACOLOM_LOCUS12850</name>
</gene>
<feature type="non-terminal residue" evidence="1">
    <location>
        <position position="1"/>
    </location>
</feature>
<comment type="caution">
    <text evidence="1">The sequence shown here is derived from an EMBL/GenBank/DDBJ whole genome shotgun (WGS) entry which is preliminary data.</text>
</comment>
<protein>
    <submittedName>
        <fullName evidence="1">12422_t:CDS:1</fullName>
    </submittedName>
</protein>
<organism evidence="1 2">
    <name type="scientific">Acaulospora colombiana</name>
    <dbReference type="NCBI Taxonomy" id="27376"/>
    <lineage>
        <taxon>Eukaryota</taxon>
        <taxon>Fungi</taxon>
        <taxon>Fungi incertae sedis</taxon>
        <taxon>Mucoromycota</taxon>
        <taxon>Glomeromycotina</taxon>
        <taxon>Glomeromycetes</taxon>
        <taxon>Diversisporales</taxon>
        <taxon>Acaulosporaceae</taxon>
        <taxon>Acaulospora</taxon>
    </lineage>
</organism>
<feature type="non-terminal residue" evidence="1">
    <location>
        <position position="254"/>
    </location>
</feature>
<dbReference type="EMBL" id="CAJVPT010054808">
    <property type="protein sequence ID" value="CAG8754025.1"/>
    <property type="molecule type" value="Genomic_DNA"/>
</dbReference>
<name>A0ACA9QK32_9GLOM</name>
<evidence type="ECO:0000313" key="1">
    <source>
        <dbReference type="EMBL" id="CAG8754025.1"/>
    </source>
</evidence>
<dbReference type="Proteomes" id="UP000789525">
    <property type="component" value="Unassembled WGS sequence"/>
</dbReference>
<sequence length="254" mass="26083">GFGAGDGLYQQPLFAAANLSPGIHVVTLTNNRNSRPGTNTPRFWQIIWEEELGGQNDTLNNQTDDDNASGFEYGPAATAWNTVPENVVQYHGGTGHTTVSSTAYVTYTFTGDAVSIFGALGPTQGPYSVQLDGNAPANYSAVAPSFFAQQLLYHATGLGGGQHSVRLTNMPAKTGDSLSVDYAIANAVQVPIIITSSTSSASTSSSATTTSTSETAAATSDTPPPSSKGLPTGGIVAIVVGSLALMAIISFALM</sequence>